<proteinExistence type="predicted"/>
<name>A0A9P6BZ78_9AGAR</name>
<sequence length="207" mass="23498">MGSRSWRGLKRIVMTGHETILGYEQFVGLKDSTLYCNYCWGTPSLGLPSQTLLLRNVEELIYAPARCWDPGNLTTLLGQLPSLRRLKVSGALWDRFDEAVGPLQELSVRKAGFKNASQLDELHIYPLDNEKDLQPEEGTDPVVMLGNIRANNGYPLKKIVVQHFHEESIRVLQGYFDDVVVLDEEVKTDISKDDVFGSCWRSYKHSI</sequence>
<dbReference type="EMBL" id="MU151495">
    <property type="protein sequence ID" value="KAF9443275.1"/>
    <property type="molecule type" value="Genomic_DNA"/>
</dbReference>
<accession>A0A9P6BZ78</accession>
<dbReference type="Proteomes" id="UP000807342">
    <property type="component" value="Unassembled WGS sequence"/>
</dbReference>
<keyword evidence="2" id="KW-1185">Reference proteome</keyword>
<organism evidence="1 2">
    <name type="scientific">Macrolepiota fuliginosa MF-IS2</name>
    <dbReference type="NCBI Taxonomy" id="1400762"/>
    <lineage>
        <taxon>Eukaryota</taxon>
        <taxon>Fungi</taxon>
        <taxon>Dikarya</taxon>
        <taxon>Basidiomycota</taxon>
        <taxon>Agaricomycotina</taxon>
        <taxon>Agaricomycetes</taxon>
        <taxon>Agaricomycetidae</taxon>
        <taxon>Agaricales</taxon>
        <taxon>Agaricineae</taxon>
        <taxon>Agaricaceae</taxon>
        <taxon>Macrolepiota</taxon>
    </lineage>
</organism>
<evidence type="ECO:0000313" key="2">
    <source>
        <dbReference type="Proteomes" id="UP000807342"/>
    </source>
</evidence>
<dbReference type="AlphaFoldDB" id="A0A9P6BZ78"/>
<reference evidence="1" key="1">
    <citation type="submission" date="2020-11" db="EMBL/GenBank/DDBJ databases">
        <authorList>
            <consortium name="DOE Joint Genome Institute"/>
            <person name="Ahrendt S."/>
            <person name="Riley R."/>
            <person name="Andreopoulos W."/>
            <person name="Labutti K."/>
            <person name="Pangilinan J."/>
            <person name="Ruiz-Duenas F.J."/>
            <person name="Barrasa J.M."/>
            <person name="Sanchez-Garcia M."/>
            <person name="Camarero S."/>
            <person name="Miyauchi S."/>
            <person name="Serrano A."/>
            <person name="Linde D."/>
            <person name="Babiker R."/>
            <person name="Drula E."/>
            <person name="Ayuso-Fernandez I."/>
            <person name="Pacheco R."/>
            <person name="Padilla G."/>
            <person name="Ferreira P."/>
            <person name="Barriuso J."/>
            <person name="Kellner H."/>
            <person name="Castanera R."/>
            <person name="Alfaro M."/>
            <person name="Ramirez L."/>
            <person name="Pisabarro A.G."/>
            <person name="Kuo A."/>
            <person name="Tritt A."/>
            <person name="Lipzen A."/>
            <person name="He G."/>
            <person name="Yan M."/>
            <person name="Ng V."/>
            <person name="Cullen D."/>
            <person name="Martin F."/>
            <person name="Rosso M.-N."/>
            <person name="Henrissat B."/>
            <person name="Hibbett D."/>
            <person name="Martinez A.T."/>
            <person name="Grigoriev I.V."/>
        </authorList>
    </citation>
    <scope>NUCLEOTIDE SEQUENCE</scope>
    <source>
        <strain evidence="1">MF-IS2</strain>
    </source>
</reference>
<protein>
    <submittedName>
        <fullName evidence="1">Uncharacterized protein</fullName>
    </submittedName>
</protein>
<comment type="caution">
    <text evidence="1">The sequence shown here is derived from an EMBL/GenBank/DDBJ whole genome shotgun (WGS) entry which is preliminary data.</text>
</comment>
<evidence type="ECO:0000313" key="1">
    <source>
        <dbReference type="EMBL" id="KAF9443275.1"/>
    </source>
</evidence>
<gene>
    <name evidence="1" type="ORF">P691DRAFT_421841</name>
</gene>